<evidence type="ECO:0000313" key="7">
    <source>
        <dbReference type="EMBL" id="THF56185.1"/>
    </source>
</evidence>
<feature type="transmembrane region" description="Helical" evidence="4">
    <location>
        <begin position="100"/>
        <end position="121"/>
    </location>
</feature>
<evidence type="ECO:0000256" key="4">
    <source>
        <dbReference type="SAM" id="Phobius"/>
    </source>
</evidence>
<sequence length="421" mass="46022">MSGRSVRQRGGSAAHRVLVVAHDAMLYGAQISLLDILGRIDKERYEPHVVIPSAGPFTEALRASGIPLTCGVVQRWIFFPKPMTLRAILRRPWRRLNHPYVLAFLSWLSLPFRVIVLVLLMRKQRVDLVYTNTATVLDGALAARLCSIPHVWHLREGVAGNRDLSSPLPLSWLPGFALSHSATVITNSAGLACRLFGNASPPQVKVVHNGIDSAAYLAEQPEPPLPSLVEGTRLAAVCGALQERKDVLTYIRSAARLRDSHPELHHLLIGQGSGDYLARLQNEIDNRGLTDRVHLLGYRSDMPALLSAIDVLVSTAVDEPFGRTLIEAMAAGKPVVSTRSGGPEEIIIHGECGFLAEVGDDAAVAEHLACLLDDAELYAAMGKAARERVLQYFDLDTSVRKIERIFDEALRTSENAPDLTS</sequence>
<dbReference type="Pfam" id="PF13439">
    <property type="entry name" value="Glyco_transf_4"/>
    <property type="match status" value="1"/>
</dbReference>
<dbReference type="InterPro" id="IPR001296">
    <property type="entry name" value="Glyco_trans_1"/>
</dbReference>
<keyword evidence="3 7" id="KW-0808">Transferase</keyword>
<dbReference type="CDD" id="cd03801">
    <property type="entry name" value="GT4_PimA-like"/>
    <property type="match status" value="1"/>
</dbReference>
<keyword evidence="4" id="KW-0812">Transmembrane</keyword>
<feature type="domain" description="Glycosyl transferase family 1" evidence="5">
    <location>
        <begin position="230"/>
        <end position="388"/>
    </location>
</feature>
<name>A0A4S4AB82_9RHOO</name>
<proteinExistence type="inferred from homology"/>
<keyword evidence="4" id="KW-1133">Transmembrane helix</keyword>
<dbReference type="EMBL" id="SSOD01000021">
    <property type="protein sequence ID" value="THF56185.1"/>
    <property type="molecule type" value="Genomic_DNA"/>
</dbReference>
<reference evidence="7 8" key="1">
    <citation type="submission" date="2019-04" db="EMBL/GenBank/DDBJ databases">
        <title>Azoarcus rhizosphaerae sp. nov. isolated from rhizosphere of Ficus religiosa.</title>
        <authorList>
            <person name="Lin S.-Y."/>
            <person name="Hameed A."/>
            <person name="Hsu Y.-H."/>
            <person name="Young C.-C."/>
        </authorList>
    </citation>
    <scope>NUCLEOTIDE SEQUENCE [LARGE SCALE GENOMIC DNA]</scope>
    <source>
        <strain evidence="7 8">CC-YHH848</strain>
    </source>
</reference>
<dbReference type="AlphaFoldDB" id="A0A4S4AB82"/>
<gene>
    <name evidence="7" type="ORF">E6O51_19490</name>
</gene>
<feature type="domain" description="Glycosyltransferase subfamily 4-like N-terminal" evidence="6">
    <location>
        <begin position="28"/>
        <end position="213"/>
    </location>
</feature>
<dbReference type="InterPro" id="IPR028098">
    <property type="entry name" value="Glyco_trans_4-like_N"/>
</dbReference>
<dbReference type="OrthoDB" id="9801609at2"/>
<organism evidence="7 8">
    <name type="scientific">Pseudothauera rhizosphaerae</name>
    <dbReference type="NCBI Taxonomy" id="2565932"/>
    <lineage>
        <taxon>Bacteria</taxon>
        <taxon>Pseudomonadati</taxon>
        <taxon>Pseudomonadota</taxon>
        <taxon>Betaproteobacteria</taxon>
        <taxon>Rhodocyclales</taxon>
        <taxon>Zoogloeaceae</taxon>
        <taxon>Pseudothauera</taxon>
    </lineage>
</organism>
<dbReference type="Pfam" id="PF00534">
    <property type="entry name" value="Glycos_transf_1"/>
    <property type="match status" value="1"/>
</dbReference>
<protein>
    <submittedName>
        <fullName evidence="7">Glycosyltransferase family 4 protein</fullName>
    </submittedName>
</protein>
<keyword evidence="8" id="KW-1185">Reference proteome</keyword>
<accession>A0A4S4AB82</accession>
<evidence type="ECO:0000256" key="2">
    <source>
        <dbReference type="ARBA" id="ARBA00022676"/>
    </source>
</evidence>
<evidence type="ECO:0000256" key="3">
    <source>
        <dbReference type="ARBA" id="ARBA00022679"/>
    </source>
</evidence>
<evidence type="ECO:0000256" key="1">
    <source>
        <dbReference type="ARBA" id="ARBA00009481"/>
    </source>
</evidence>
<dbReference type="Proteomes" id="UP000307956">
    <property type="component" value="Unassembled WGS sequence"/>
</dbReference>
<evidence type="ECO:0000313" key="8">
    <source>
        <dbReference type="Proteomes" id="UP000307956"/>
    </source>
</evidence>
<dbReference type="GO" id="GO:0016757">
    <property type="term" value="F:glycosyltransferase activity"/>
    <property type="evidence" value="ECO:0007669"/>
    <property type="project" value="UniProtKB-KW"/>
</dbReference>
<keyword evidence="2" id="KW-0328">Glycosyltransferase</keyword>
<evidence type="ECO:0000259" key="5">
    <source>
        <dbReference type="Pfam" id="PF00534"/>
    </source>
</evidence>
<dbReference type="PANTHER" id="PTHR12526:SF640">
    <property type="entry name" value="COLANIC ACID BIOSYNTHESIS GLYCOSYLTRANSFERASE WCAL-RELATED"/>
    <property type="match status" value="1"/>
</dbReference>
<dbReference type="Gene3D" id="3.40.50.2000">
    <property type="entry name" value="Glycogen Phosphorylase B"/>
    <property type="match status" value="2"/>
</dbReference>
<comment type="caution">
    <text evidence="7">The sequence shown here is derived from an EMBL/GenBank/DDBJ whole genome shotgun (WGS) entry which is preliminary data.</text>
</comment>
<dbReference type="PANTHER" id="PTHR12526">
    <property type="entry name" value="GLYCOSYLTRANSFERASE"/>
    <property type="match status" value="1"/>
</dbReference>
<evidence type="ECO:0000259" key="6">
    <source>
        <dbReference type="Pfam" id="PF13439"/>
    </source>
</evidence>
<comment type="similarity">
    <text evidence="1">Belongs to the glycosyltransferase group 1 family. Glycosyltransferase 4 subfamily.</text>
</comment>
<dbReference type="SUPFAM" id="SSF53756">
    <property type="entry name" value="UDP-Glycosyltransferase/glycogen phosphorylase"/>
    <property type="match status" value="1"/>
</dbReference>
<keyword evidence="4" id="KW-0472">Membrane</keyword>